<dbReference type="AlphaFoldDB" id="H8FXD9"/>
<dbReference type="STRING" id="1150626.PHAMO_570022"/>
<gene>
    <name evidence="1" type="ORF">PHAMO_570022</name>
</gene>
<organism evidence="1 2">
    <name type="scientific">Magnetospirillum molischianum DSM 120</name>
    <dbReference type="NCBI Taxonomy" id="1150626"/>
    <lineage>
        <taxon>Bacteria</taxon>
        <taxon>Pseudomonadati</taxon>
        <taxon>Pseudomonadota</taxon>
        <taxon>Alphaproteobacteria</taxon>
        <taxon>Rhodospirillales</taxon>
        <taxon>Rhodospirillaceae</taxon>
        <taxon>Magnetospirillum</taxon>
    </lineage>
</organism>
<evidence type="ECO:0000313" key="2">
    <source>
        <dbReference type="Proteomes" id="UP000004169"/>
    </source>
</evidence>
<comment type="caution">
    <text evidence="1">The sequence shown here is derived from an EMBL/GenBank/DDBJ whole genome shotgun (WGS) entry which is preliminary data.</text>
</comment>
<dbReference type="Proteomes" id="UP000004169">
    <property type="component" value="Unassembled WGS sequence"/>
</dbReference>
<evidence type="ECO:0000313" key="1">
    <source>
        <dbReference type="EMBL" id="CCG43027.1"/>
    </source>
</evidence>
<accession>H8FXD9</accession>
<keyword evidence="2" id="KW-1185">Reference proteome</keyword>
<reference evidence="1 2" key="1">
    <citation type="journal article" date="2012" name="J. Bacteriol.">
        <title>Draft Genome Sequence of the Purple Photosynthetic Bacterium Phaeospirillum molischianum DSM120, a Particularly Versatile Bacterium.</title>
        <authorList>
            <person name="Duquesne K."/>
            <person name="Prima V."/>
            <person name="Ji B."/>
            <person name="Rouy Z."/>
            <person name="Medigue C."/>
            <person name="Talla E."/>
            <person name="Sturgis J.N."/>
        </authorList>
    </citation>
    <scope>NUCLEOTIDE SEQUENCE [LARGE SCALE GENOMIC DNA]</scope>
    <source>
        <strain evidence="2">DSM120</strain>
    </source>
</reference>
<protein>
    <submittedName>
        <fullName evidence="1">Uncharacterized protein</fullName>
    </submittedName>
</protein>
<proteinExistence type="predicted"/>
<dbReference type="EMBL" id="CAHP01000053">
    <property type="protein sequence ID" value="CCG43027.1"/>
    <property type="molecule type" value="Genomic_DNA"/>
</dbReference>
<name>H8FXD9_MAGML</name>
<sequence length="63" mass="6914">MLKLTFVMKLRGLERISIWLGQAKIRDQPALAHLLLYALPYDRLAAQGLAPSSPTGIKGTPGR</sequence>